<dbReference type="PANTHER" id="PTHR31544">
    <property type="entry name" value="AIG2-LIKE PROTEIN D"/>
    <property type="match status" value="1"/>
</dbReference>
<comment type="caution">
    <text evidence="5">The sequence shown here is derived from an EMBL/GenBank/DDBJ whole genome shotgun (WGS) entry which is preliminary data.</text>
</comment>
<sequence>MGDNFTCFFYGTLIFPQILNRVLSNGRKNTEPPINIEERIPAVLKGYKRRKVIGAVYPAILKGDDLKDKTNGILLKGLSSQDIERLDNFEGDQYVRNNVKIYIENEEKPIEAMTYIWNDYPNLLDKEDWNPEDFKKQIHKWSSNNDLF</sequence>
<evidence type="ECO:0000313" key="5">
    <source>
        <dbReference type="EMBL" id="RIA82303.1"/>
    </source>
</evidence>
<dbReference type="Pfam" id="PF06094">
    <property type="entry name" value="GGACT"/>
    <property type="match status" value="1"/>
</dbReference>
<dbReference type="SUPFAM" id="SSF110857">
    <property type="entry name" value="Gamma-glutamyl cyclotransferase-like"/>
    <property type="match status" value="1"/>
</dbReference>
<dbReference type="PANTHER" id="PTHR31544:SF2">
    <property type="entry name" value="AIG2-LIKE PROTEIN D"/>
    <property type="match status" value="1"/>
</dbReference>
<dbReference type="InterPro" id="IPR045038">
    <property type="entry name" value="AIG2-like"/>
</dbReference>
<evidence type="ECO:0000256" key="1">
    <source>
        <dbReference type="ARBA" id="ARBA00008861"/>
    </source>
</evidence>
<dbReference type="EMBL" id="QKYT01000679">
    <property type="protein sequence ID" value="RIA82303.1"/>
    <property type="molecule type" value="Genomic_DNA"/>
</dbReference>
<feature type="domain" description="Gamma-glutamylcyclotransferase AIG2-like" evidence="4">
    <location>
        <begin position="7"/>
        <end position="130"/>
    </location>
</feature>
<evidence type="ECO:0000259" key="4">
    <source>
        <dbReference type="Pfam" id="PF06094"/>
    </source>
</evidence>
<dbReference type="OrthoDB" id="1044435at2759"/>
<accession>A0A397S7H7</accession>
<dbReference type="CDD" id="cd06661">
    <property type="entry name" value="GGCT_like"/>
    <property type="match status" value="1"/>
</dbReference>
<dbReference type="AlphaFoldDB" id="A0A397S7H7"/>
<dbReference type="Gene3D" id="3.10.490.10">
    <property type="entry name" value="Gamma-glutamyl cyclotransferase-like"/>
    <property type="match status" value="1"/>
</dbReference>
<evidence type="ECO:0000256" key="2">
    <source>
        <dbReference type="ARBA" id="ARBA00022679"/>
    </source>
</evidence>
<evidence type="ECO:0000313" key="6">
    <source>
        <dbReference type="Proteomes" id="UP000265703"/>
    </source>
</evidence>
<gene>
    <name evidence="5" type="ORF">C1645_809664</name>
</gene>
<evidence type="ECO:0000256" key="3">
    <source>
        <dbReference type="ARBA" id="ARBA00030602"/>
    </source>
</evidence>
<dbReference type="GO" id="GO:0016740">
    <property type="term" value="F:transferase activity"/>
    <property type="evidence" value="ECO:0007669"/>
    <property type="project" value="UniProtKB-KW"/>
</dbReference>
<name>A0A397S7H7_9GLOM</name>
<organism evidence="5 6">
    <name type="scientific">Glomus cerebriforme</name>
    <dbReference type="NCBI Taxonomy" id="658196"/>
    <lineage>
        <taxon>Eukaryota</taxon>
        <taxon>Fungi</taxon>
        <taxon>Fungi incertae sedis</taxon>
        <taxon>Mucoromycota</taxon>
        <taxon>Glomeromycotina</taxon>
        <taxon>Glomeromycetes</taxon>
        <taxon>Glomerales</taxon>
        <taxon>Glomeraceae</taxon>
        <taxon>Glomus</taxon>
    </lineage>
</organism>
<dbReference type="InterPro" id="IPR013024">
    <property type="entry name" value="GGCT-like"/>
</dbReference>
<protein>
    <recommendedName>
        <fullName evidence="3">Putative gamma-glutamylcyclotransferase</fullName>
    </recommendedName>
</protein>
<keyword evidence="6" id="KW-1185">Reference proteome</keyword>
<proteinExistence type="inferred from homology"/>
<dbReference type="InterPro" id="IPR009288">
    <property type="entry name" value="AIG2-like_dom"/>
</dbReference>
<keyword evidence="2" id="KW-0808">Transferase</keyword>
<reference evidence="5 6" key="1">
    <citation type="submission" date="2018-06" db="EMBL/GenBank/DDBJ databases">
        <title>Comparative genomics reveals the genomic features of Rhizophagus irregularis, R. cerebriforme, R. diaphanum and Gigaspora rosea, and their symbiotic lifestyle signature.</title>
        <authorList>
            <person name="Morin E."/>
            <person name="San Clemente H."/>
            <person name="Chen E.C.H."/>
            <person name="De La Providencia I."/>
            <person name="Hainaut M."/>
            <person name="Kuo A."/>
            <person name="Kohler A."/>
            <person name="Murat C."/>
            <person name="Tang N."/>
            <person name="Roy S."/>
            <person name="Loubradou J."/>
            <person name="Henrissat B."/>
            <person name="Grigoriev I.V."/>
            <person name="Corradi N."/>
            <person name="Roux C."/>
            <person name="Martin F.M."/>
        </authorList>
    </citation>
    <scope>NUCLEOTIDE SEQUENCE [LARGE SCALE GENOMIC DNA]</scope>
    <source>
        <strain evidence="5 6">DAOM 227022</strain>
    </source>
</reference>
<dbReference type="InterPro" id="IPR036568">
    <property type="entry name" value="GGCT-like_sf"/>
</dbReference>
<comment type="similarity">
    <text evidence="1">Belongs to the gamma-glutamylcyclotransferase family.</text>
</comment>
<dbReference type="Proteomes" id="UP000265703">
    <property type="component" value="Unassembled WGS sequence"/>
</dbReference>